<keyword evidence="1" id="KW-0378">Hydrolase</keyword>
<dbReference type="EMBL" id="JABCSC020000004">
    <property type="protein sequence ID" value="NSL56437.1"/>
    <property type="molecule type" value="Genomic_DNA"/>
</dbReference>
<name>A0ABX2IJG1_9RHOO</name>
<accession>A0ABX2IJG1</accession>
<protein>
    <submittedName>
        <fullName evidence="2">RNA 2',3'-cyclic phosphodiesterase</fullName>
    </submittedName>
</protein>
<organism evidence="2 3">
    <name type="scientific">Uliginosibacterium aquaticum</name>
    <dbReference type="NCBI Taxonomy" id="2731212"/>
    <lineage>
        <taxon>Bacteria</taxon>
        <taxon>Pseudomonadati</taxon>
        <taxon>Pseudomonadota</taxon>
        <taxon>Betaproteobacteria</taxon>
        <taxon>Rhodocyclales</taxon>
        <taxon>Zoogloeaceae</taxon>
        <taxon>Uliginosibacterium</taxon>
    </lineage>
</organism>
<keyword evidence="3" id="KW-1185">Reference proteome</keyword>
<dbReference type="InterPro" id="IPR004175">
    <property type="entry name" value="RNA_CPDase"/>
</dbReference>
<evidence type="ECO:0000313" key="3">
    <source>
        <dbReference type="Proteomes" id="UP000778523"/>
    </source>
</evidence>
<reference evidence="2 3" key="1">
    <citation type="submission" date="2020-06" db="EMBL/GenBank/DDBJ databases">
        <title>Draft genome of Uliginosibacterium sp. IMCC34675.</title>
        <authorList>
            <person name="Song J."/>
        </authorList>
    </citation>
    <scope>NUCLEOTIDE SEQUENCE [LARGE SCALE GENOMIC DNA]</scope>
    <source>
        <strain evidence="2 3">IMCC34675</strain>
    </source>
</reference>
<dbReference type="PANTHER" id="PTHR35561:SF1">
    <property type="entry name" value="RNA 2',3'-CYCLIC PHOSPHODIESTERASE"/>
    <property type="match status" value="1"/>
</dbReference>
<evidence type="ECO:0000313" key="2">
    <source>
        <dbReference type="EMBL" id="NSL56437.1"/>
    </source>
</evidence>
<comment type="caution">
    <text evidence="2">The sequence shown here is derived from an EMBL/GenBank/DDBJ whole genome shotgun (WGS) entry which is preliminary data.</text>
</comment>
<dbReference type="Gene3D" id="3.90.1140.10">
    <property type="entry name" value="Cyclic phosphodiesterase"/>
    <property type="match status" value="1"/>
</dbReference>
<evidence type="ECO:0000256" key="1">
    <source>
        <dbReference type="ARBA" id="ARBA00022801"/>
    </source>
</evidence>
<dbReference type="PANTHER" id="PTHR35561">
    <property type="entry name" value="RNA 2',3'-CYCLIC PHOSPHODIESTERASE"/>
    <property type="match status" value="1"/>
</dbReference>
<gene>
    <name evidence="2" type="primary">thpR</name>
    <name evidence="2" type="ORF">HJ583_015495</name>
</gene>
<dbReference type="InterPro" id="IPR009097">
    <property type="entry name" value="Cyclic_Pdiesterase"/>
</dbReference>
<dbReference type="Pfam" id="PF13563">
    <property type="entry name" value="2_5_RNA_ligase2"/>
    <property type="match status" value="1"/>
</dbReference>
<proteinExistence type="predicted"/>
<dbReference type="Proteomes" id="UP000778523">
    <property type="component" value="Unassembled WGS sequence"/>
</dbReference>
<sequence length="153" mass="16954">MAARLHALGKNKEGLPLLAGDLHLTLAFMGDVDAEEFECLRQIAASLSLPRASLSIRSLNYWPHNQILWAAPEIWPPELADFVTDLRAALTNAGFKLDVRDFVPHVTLLRKASADLSLEVVEPVEWPLEGWSLAASAKSDGLRYRRLAEWAVA</sequence>
<dbReference type="NCBIfam" id="TIGR02258">
    <property type="entry name" value="2_5_ligase"/>
    <property type="match status" value="1"/>
</dbReference>
<dbReference type="SUPFAM" id="SSF55144">
    <property type="entry name" value="LigT-like"/>
    <property type="match status" value="1"/>
</dbReference>